<gene>
    <name evidence="1" type="ORF">XYCOK13_35550</name>
</gene>
<dbReference type="InterPro" id="IPR018679">
    <property type="entry name" value="DUF2161"/>
</dbReference>
<name>A0A8J4M4J6_9BACL</name>
<organism evidence="1 2">
    <name type="scientific">Xylanibacillus composti</name>
    <dbReference type="NCBI Taxonomy" id="1572762"/>
    <lineage>
        <taxon>Bacteria</taxon>
        <taxon>Bacillati</taxon>
        <taxon>Bacillota</taxon>
        <taxon>Bacilli</taxon>
        <taxon>Bacillales</taxon>
        <taxon>Paenibacillaceae</taxon>
        <taxon>Xylanibacillus</taxon>
    </lineage>
</organism>
<evidence type="ECO:0000313" key="2">
    <source>
        <dbReference type="Proteomes" id="UP000677918"/>
    </source>
</evidence>
<dbReference type="RefSeq" id="WP_244865233.1">
    <property type="nucleotide sequence ID" value="NZ_BOVK01000056.1"/>
</dbReference>
<dbReference type="EMBL" id="BOVK01000056">
    <property type="protein sequence ID" value="GIQ70731.1"/>
    <property type="molecule type" value="Genomic_DNA"/>
</dbReference>
<protein>
    <submittedName>
        <fullName evidence="1">Uncharacterized protein</fullName>
    </submittedName>
</protein>
<evidence type="ECO:0000313" key="1">
    <source>
        <dbReference type="EMBL" id="GIQ70731.1"/>
    </source>
</evidence>
<sequence length="106" mass="11771">MNSAREAATIIRGGSSGVKLLTAYREKALRCAFLLDQAGELSPSKVRDQLGEPKAASILQRNVYGWFVRVKRGVYGLTPEGKQAVLMYLPYLKQMGIAHQESDRED</sequence>
<accession>A0A8J4M4J6</accession>
<dbReference type="AlphaFoldDB" id="A0A8J4M4J6"/>
<comment type="caution">
    <text evidence="1">The sequence shown here is derived from an EMBL/GenBank/DDBJ whole genome shotgun (WGS) entry which is preliminary data.</text>
</comment>
<proteinExistence type="predicted"/>
<keyword evidence="2" id="KW-1185">Reference proteome</keyword>
<dbReference type="Pfam" id="PF09929">
    <property type="entry name" value="DUF2161"/>
    <property type="match status" value="1"/>
</dbReference>
<dbReference type="Proteomes" id="UP000677918">
    <property type="component" value="Unassembled WGS sequence"/>
</dbReference>
<reference evidence="1" key="1">
    <citation type="submission" date="2021-04" db="EMBL/GenBank/DDBJ databases">
        <title>Draft genome sequence of Xylanibacillus composti strain K13.</title>
        <authorList>
            <person name="Uke A."/>
            <person name="Chhe C."/>
            <person name="Baramee S."/>
            <person name="Kosugi A."/>
        </authorList>
    </citation>
    <scope>NUCLEOTIDE SEQUENCE</scope>
    <source>
        <strain evidence="1">K13</strain>
    </source>
</reference>